<proteinExistence type="predicted"/>
<comment type="caution">
    <text evidence="1">The sequence shown here is derived from an EMBL/GenBank/DDBJ whole genome shotgun (WGS) entry which is preliminary data.</text>
</comment>
<name>J9FZK1_9ZZZZ</name>
<sequence>MEVYYSSYRKIDTQAMKQMAKCHHLKLSGGSDFHGDNKPLIHLGTGKKNLAIPYSVLEQLRQ</sequence>
<dbReference type="AlphaFoldDB" id="J9FZK1"/>
<evidence type="ECO:0000313" key="1">
    <source>
        <dbReference type="EMBL" id="EJX00412.1"/>
    </source>
</evidence>
<dbReference type="EMBL" id="AMCI01003389">
    <property type="protein sequence ID" value="EJX00412.1"/>
    <property type="molecule type" value="Genomic_DNA"/>
</dbReference>
<accession>J9FZK1</accession>
<dbReference type="Gene3D" id="3.20.20.140">
    <property type="entry name" value="Metal-dependent hydrolases"/>
    <property type="match status" value="1"/>
</dbReference>
<protein>
    <submittedName>
        <fullName evidence="1">PHP domain protein</fullName>
    </submittedName>
</protein>
<gene>
    <name evidence="1" type="ORF">EVA_11483</name>
</gene>
<reference evidence="1" key="1">
    <citation type="journal article" date="2012" name="PLoS ONE">
        <title>Gene sets for utilization of primary and secondary nutrition supplies in the distal gut of endangered iberian lynx.</title>
        <authorList>
            <person name="Alcaide M."/>
            <person name="Messina E."/>
            <person name="Richter M."/>
            <person name="Bargiela R."/>
            <person name="Peplies J."/>
            <person name="Huws S.A."/>
            <person name="Newbold C.J."/>
            <person name="Golyshin P.N."/>
            <person name="Simon M.A."/>
            <person name="Lopez G."/>
            <person name="Yakimov M.M."/>
            <person name="Ferrer M."/>
        </authorList>
    </citation>
    <scope>NUCLEOTIDE SEQUENCE</scope>
</reference>
<organism evidence="1">
    <name type="scientific">gut metagenome</name>
    <dbReference type="NCBI Taxonomy" id="749906"/>
    <lineage>
        <taxon>unclassified sequences</taxon>
        <taxon>metagenomes</taxon>
        <taxon>organismal metagenomes</taxon>
    </lineage>
</organism>